<name>K3X5G2_GLOUD</name>
<dbReference type="InParanoid" id="K3X5G2"/>
<dbReference type="EMBL" id="GL376610">
    <property type="status" value="NOT_ANNOTATED_CDS"/>
    <property type="molecule type" value="Genomic_DNA"/>
</dbReference>
<dbReference type="AlphaFoldDB" id="K3X5G2"/>
<dbReference type="InterPro" id="IPR059179">
    <property type="entry name" value="MLKL-like_MCAfunc"/>
</dbReference>
<dbReference type="GO" id="GO:0007166">
    <property type="term" value="P:cell surface receptor signaling pathway"/>
    <property type="evidence" value="ECO:0007669"/>
    <property type="project" value="InterPro"/>
</dbReference>
<evidence type="ECO:0000313" key="1">
    <source>
        <dbReference type="EnsemblProtists" id="PYU1_T012461"/>
    </source>
</evidence>
<dbReference type="HOGENOM" id="CLU_108270_0_1_1"/>
<evidence type="ECO:0000313" key="2">
    <source>
        <dbReference type="Proteomes" id="UP000019132"/>
    </source>
</evidence>
<reference evidence="2" key="2">
    <citation type="submission" date="2010-04" db="EMBL/GenBank/DDBJ databases">
        <authorList>
            <person name="Buell R."/>
            <person name="Hamilton J."/>
            <person name="Hostetler J."/>
        </authorList>
    </citation>
    <scope>NUCLEOTIDE SEQUENCE [LARGE SCALE GENOMIC DNA]</scope>
    <source>
        <strain evidence="2">DAOM:BR144</strain>
    </source>
</reference>
<dbReference type="OMA" id="KENEAMC"/>
<accession>K3X5G2</accession>
<dbReference type="InterPro" id="IPR036537">
    <property type="entry name" value="Adaptor_Cbl_N_dom_sf"/>
</dbReference>
<dbReference type="EnsemblProtists" id="PYU1_T012461">
    <property type="protein sequence ID" value="PYU1_T012461"/>
    <property type="gene ID" value="PYU1_G012435"/>
</dbReference>
<organism evidence="1 2">
    <name type="scientific">Globisporangium ultimum (strain ATCC 200006 / CBS 805.95 / DAOM BR144)</name>
    <name type="common">Pythium ultimum</name>
    <dbReference type="NCBI Taxonomy" id="431595"/>
    <lineage>
        <taxon>Eukaryota</taxon>
        <taxon>Sar</taxon>
        <taxon>Stramenopiles</taxon>
        <taxon>Oomycota</taxon>
        <taxon>Peronosporomycetes</taxon>
        <taxon>Pythiales</taxon>
        <taxon>Pythiaceae</taxon>
        <taxon>Globisporangium</taxon>
    </lineage>
</organism>
<dbReference type="VEuPathDB" id="FungiDB:PYU1_G012435"/>
<reference evidence="1" key="3">
    <citation type="submission" date="2015-02" db="UniProtKB">
        <authorList>
            <consortium name="EnsemblProtists"/>
        </authorList>
    </citation>
    <scope>IDENTIFICATION</scope>
    <source>
        <strain evidence="1">DAOM BR144</strain>
    </source>
</reference>
<dbReference type="Proteomes" id="UP000019132">
    <property type="component" value="Unassembled WGS sequence"/>
</dbReference>
<protein>
    <submittedName>
        <fullName evidence="1">Uncharacterized protein</fullName>
    </submittedName>
</protein>
<dbReference type="eggNOG" id="ENOG502SQYQ">
    <property type="taxonomic scope" value="Eukaryota"/>
</dbReference>
<dbReference type="CDD" id="cd21037">
    <property type="entry name" value="MLKL_NTD"/>
    <property type="match status" value="1"/>
</dbReference>
<sequence>MATVVLEVVVDFVVPGLGTTIVAALEMLGSLCYEMKENEVMCRRVQERLQFVWDELQKIQDEGMLRHNQVLPKYGEAISNFLNFLKKHSRKKLLSRLASSRKVAEEIQEFHNEIDFLFKLLNLVHIEEMSAWRQQWEHDQKMQ</sequence>
<keyword evidence="2" id="KW-1185">Reference proteome</keyword>
<reference evidence="2" key="1">
    <citation type="journal article" date="2010" name="Genome Biol.">
        <title>Genome sequence of the necrotrophic plant pathogen Pythium ultimum reveals original pathogenicity mechanisms and effector repertoire.</title>
        <authorList>
            <person name="Levesque C.A."/>
            <person name="Brouwer H."/>
            <person name="Cano L."/>
            <person name="Hamilton J.P."/>
            <person name="Holt C."/>
            <person name="Huitema E."/>
            <person name="Raffaele S."/>
            <person name="Robideau G.P."/>
            <person name="Thines M."/>
            <person name="Win J."/>
            <person name="Zerillo M.M."/>
            <person name="Beakes G.W."/>
            <person name="Boore J.L."/>
            <person name="Busam D."/>
            <person name="Dumas B."/>
            <person name="Ferriera S."/>
            <person name="Fuerstenberg S.I."/>
            <person name="Gachon C.M."/>
            <person name="Gaulin E."/>
            <person name="Govers F."/>
            <person name="Grenville-Briggs L."/>
            <person name="Horner N."/>
            <person name="Hostetler J."/>
            <person name="Jiang R.H."/>
            <person name="Johnson J."/>
            <person name="Krajaejun T."/>
            <person name="Lin H."/>
            <person name="Meijer H.J."/>
            <person name="Moore B."/>
            <person name="Morris P."/>
            <person name="Phuntmart V."/>
            <person name="Puiu D."/>
            <person name="Shetty J."/>
            <person name="Stajich J.E."/>
            <person name="Tripathy S."/>
            <person name="Wawra S."/>
            <person name="van West P."/>
            <person name="Whitty B.R."/>
            <person name="Coutinho P.M."/>
            <person name="Henrissat B."/>
            <person name="Martin F."/>
            <person name="Thomas P.D."/>
            <person name="Tyler B.M."/>
            <person name="De Vries R.P."/>
            <person name="Kamoun S."/>
            <person name="Yandell M."/>
            <person name="Tisserat N."/>
            <person name="Buell C.R."/>
        </authorList>
    </citation>
    <scope>NUCLEOTIDE SEQUENCE</scope>
    <source>
        <strain evidence="2">DAOM:BR144</strain>
    </source>
</reference>
<dbReference type="Gene3D" id="1.20.930.20">
    <property type="entry name" value="Adaptor protein Cbl, N-terminal domain"/>
    <property type="match status" value="1"/>
</dbReference>
<proteinExistence type="predicted"/>